<evidence type="ECO:0000313" key="2">
    <source>
        <dbReference type="Proteomes" id="UP001164020"/>
    </source>
</evidence>
<dbReference type="InterPro" id="IPR002514">
    <property type="entry name" value="Transposase_8"/>
</dbReference>
<name>A0ABY7BX87_9HYPH</name>
<reference evidence="1" key="1">
    <citation type="submission" date="2022-12" db="EMBL/GenBank/DDBJ databases">
        <title>Jiella pelagia sp. nov., isolated from phosphonate enriched culture of Northwest Pacific surface seawater.</title>
        <authorList>
            <person name="Shin D.Y."/>
            <person name="Hwang C.Y."/>
        </authorList>
    </citation>
    <scope>NUCLEOTIDE SEQUENCE</scope>
    <source>
        <strain evidence="1">HL-NP1</strain>
    </source>
</reference>
<sequence length="37" mass="4119">MKRKLFTEEQIITVLREHDAGAEAGDLAHQHGVSENS</sequence>
<accession>A0ABY7BX87</accession>
<organism evidence="1 2">
    <name type="scientific">Jiella pelagia</name>
    <dbReference type="NCBI Taxonomy" id="2986949"/>
    <lineage>
        <taxon>Bacteria</taxon>
        <taxon>Pseudomonadati</taxon>
        <taxon>Pseudomonadota</taxon>
        <taxon>Alphaproteobacteria</taxon>
        <taxon>Hyphomicrobiales</taxon>
        <taxon>Aurantimonadaceae</taxon>
        <taxon>Jiella</taxon>
    </lineage>
</organism>
<dbReference type="Pfam" id="PF01527">
    <property type="entry name" value="HTH_Tnp_1"/>
    <property type="match status" value="1"/>
</dbReference>
<proteinExistence type="predicted"/>
<dbReference type="EMBL" id="CP114029">
    <property type="protein sequence ID" value="WAP68452.1"/>
    <property type="molecule type" value="Genomic_DNA"/>
</dbReference>
<keyword evidence="2" id="KW-1185">Reference proteome</keyword>
<protein>
    <submittedName>
        <fullName evidence="1">Transposase</fullName>
    </submittedName>
</protein>
<dbReference type="Proteomes" id="UP001164020">
    <property type="component" value="Chromosome"/>
</dbReference>
<evidence type="ECO:0000313" key="1">
    <source>
        <dbReference type="EMBL" id="WAP68452.1"/>
    </source>
</evidence>
<gene>
    <name evidence="1" type="ORF">OH818_24575</name>
</gene>